<comment type="caution">
    <text evidence="3">The sequence shown here is derived from an EMBL/GenBank/DDBJ whole genome shotgun (WGS) entry which is preliminary data.</text>
</comment>
<dbReference type="RefSeq" id="WP_127789646.1">
    <property type="nucleotide sequence ID" value="NZ_SACL01000010.1"/>
</dbReference>
<dbReference type="Pfam" id="PF07811">
    <property type="entry name" value="TadE"/>
    <property type="match status" value="1"/>
</dbReference>
<dbReference type="EMBL" id="SACL01000010">
    <property type="protein sequence ID" value="RVT91543.1"/>
    <property type="molecule type" value="Genomic_DNA"/>
</dbReference>
<keyword evidence="4" id="KW-1185">Reference proteome</keyword>
<accession>A0A437M1W8</accession>
<feature type="domain" description="TadE-like" evidence="2">
    <location>
        <begin position="14"/>
        <end position="56"/>
    </location>
</feature>
<evidence type="ECO:0000256" key="1">
    <source>
        <dbReference type="SAM" id="Phobius"/>
    </source>
</evidence>
<feature type="transmembrane region" description="Helical" evidence="1">
    <location>
        <begin position="20"/>
        <end position="39"/>
    </location>
</feature>
<keyword evidence="1" id="KW-1133">Transmembrane helix</keyword>
<evidence type="ECO:0000259" key="2">
    <source>
        <dbReference type="Pfam" id="PF07811"/>
    </source>
</evidence>
<dbReference type="InterPro" id="IPR012495">
    <property type="entry name" value="TadE-like_dom"/>
</dbReference>
<organism evidence="3 4">
    <name type="scientific">Rhodovarius crocodyli</name>
    <dbReference type="NCBI Taxonomy" id="1979269"/>
    <lineage>
        <taxon>Bacteria</taxon>
        <taxon>Pseudomonadati</taxon>
        <taxon>Pseudomonadota</taxon>
        <taxon>Alphaproteobacteria</taxon>
        <taxon>Acetobacterales</taxon>
        <taxon>Roseomonadaceae</taxon>
        <taxon>Rhodovarius</taxon>
    </lineage>
</organism>
<gene>
    <name evidence="3" type="ORF">EOD42_21470</name>
</gene>
<evidence type="ECO:0000313" key="3">
    <source>
        <dbReference type="EMBL" id="RVT91543.1"/>
    </source>
</evidence>
<reference evidence="3 4" key="1">
    <citation type="submission" date="2019-01" db="EMBL/GenBank/DDBJ databases">
        <authorList>
            <person name="Chen W.-M."/>
        </authorList>
    </citation>
    <scope>NUCLEOTIDE SEQUENCE [LARGE SCALE GENOMIC DNA]</scope>
    <source>
        <strain evidence="3 4">CCP-6</strain>
    </source>
</reference>
<dbReference type="AlphaFoldDB" id="A0A437M1W8"/>
<dbReference type="OrthoDB" id="7356451at2"/>
<proteinExistence type="predicted"/>
<sequence length="142" mass="15041">MRGVRQRLAWARRGSVSIEFAILATLMLMLIFAIISFGVQFGARLVATQAASEGARASVAGLTAAERTSLANTAVTNLLTRYGGLASTRQVVVTPIGNPVTRVDVTVTLDISRFGLQRLATLVPAMTNRPSATVSVQVGGYY</sequence>
<keyword evidence="1" id="KW-0812">Transmembrane</keyword>
<keyword evidence="1" id="KW-0472">Membrane</keyword>
<name>A0A437M1W8_9PROT</name>
<protein>
    <submittedName>
        <fullName evidence="3">Pilus assembly protein</fullName>
    </submittedName>
</protein>
<dbReference type="Proteomes" id="UP000282957">
    <property type="component" value="Unassembled WGS sequence"/>
</dbReference>
<evidence type="ECO:0000313" key="4">
    <source>
        <dbReference type="Proteomes" id="UP000282957"/>
    </source>
</evidence>